<evidence type="ECO:0000259" key="3">
    <source>
        <dbReference type="Pfam" id="PF13828"/>
    </source>
</evidence>
<feature type="transmembrane region" description="Helical" evidence="2">
    <location>
        <begin position="126"/>
        <end position="152"/>
    </location>
</feature>
<evidence type="ECO:0000313" key="5">
    <source>
        <dbReference type="Proteomes" id="UP001501343"/>
    </source>
</evidence>
<feature type="domain" description="DUF4190" evidence="3">
    <location>
        <begin position="126"/>
        <end position="188"/>
    </location>
</feature>
<keyword evidence="2" id="KW-1133">Transmembrane helix</keyword>
<feature type="compositionally biased region" description="Low complexity" evidence="1">
    <location>
        <begin position="1"/>
        <end position="26"/>
    </location>
</feature>
<keyword evidence="2" id="KW-0812">Transmembrane</keyword>
<reference evidence="4 5" key="1">
    <citation type="journal article" date="2019" name="Int. J. Syst. Evol. Microbiol.">
        <title>The Global Catalogue of Microorganisms (GCM) 10K type strain sequencing project: providing services to taxonomists for standard genome sequencing and annotation.</title>
        <authorList>
            <consortium name="The Broad Institute Genomics Platform"/>
            <consortium name="The Broad Institute Genome Sequencing Center for Infectious Disease"/>
            <person name="Wu L."/>
            <person name="Ma J."/>
        </authorList>
    </citation>
    <scope>NUCLEOTIDE SEQUENCE [LARGE SCALE GENOMIC DNA]</scope>
    <source>
        <strain evidence="4 5">JCM 14900</strain>
    </source>
</reference>
<evidence type="ECO:0000256" key="1">
    <source>
        <dbReference type="SAM" id="MobiDB-lite"/>
    </source>
</evidence>
<name>A0ABN2PUH0_9MICO</name>
<accession>A0ABN2PUH0</accession>
<protein>
    <recommendedName>
        <fullName evidence="3">DUF4190 domain-containing protein</fullName>
    </recommendedName>
</protein>
<dbReference type="EMBL" id="BAAAOF010000005">
    <property type="protein sequence ID" value="GAA1931854.1"/>
    <property type="molecule type" value="Genomic_DNA"/>
</dbReference>
<dbReference type="InterPro" id="IPR025241">
    <property type="entry name" value="DUF4190"/>
</dbReference>
<dbReference type="Pfam" id="PF13828">
    <property type="entry name" value="DUF4190"/>
    <property type="match status" value="1"/>
</dbReference>
<evidence type="ECO:0000256" key="2">
    <source>
        <dbReference type="SAM" id="Phobius"/>
    </source>
</evidence>
<feature type="region of interest" description="Disordered" evidence="1">
    <location>
        <begin position="1"/>
        <end position="79"/>
    </location>
</feature>
<dbReference type="RefSeq" id="WP_248147847.1">
    <property type="nucleotide sequence ID" value="NZ_BAAAOF010000005.1"/>
</dbReference>
<feature type="compositionally biased region" description="Low complexity" evidence="1">
    <location>
        <begin position="58"/>
        <end position="79"/>
    </location>
</feature>
<proteinExistence type="predicted"/>
<dbReference type="PRINTS" id="PR01217">
    <property type="entry name" value="PRICHEXTENSN"/>
</dbReference>
<keyword evidence="5" id="KW-1185">Reference proteome</keyword>
<dbReference type="Proteomes" id="UP001501343">
    <property type="component" value="Unassembled WGS sequence"/>
</dbReference>
<sequence length="209" mass="20719">MSTPDSSTPAEPTPPAEGAVPPAEGTVPPPYTPPAYTPPPAYTAPPAYTPPAQPAEPPYGAGPTYGAPPAGDAAPSAAPGYGAPAAAPGAYPPPYQAAPPAYGAPAYGAPAPAYGYGYAPARTNTLAIVSLVASIVGFLWILPFIGNLAAVITGHISLKQIKQTGEGGRGMALAGVIVGWVGLAIVVLVGIIFLSIFVFAVAADNGRYS</sequence>
<feature type="transmembrane region" description="Helical" evidence="2">
    <location>
        <begin position="173"/>
        <end position="203"/>
    </location>
</feature>
<feature type="compositionally biased region" description="Pro residues" evidence="1">
    <location>
        <begin position="27"/>
        <end position="57"/>
    </location>
</feature>
<keyword evidence="2" id="KW-0472">Membrane</keyword>
<comment type="caution">
    <text evidence="4">The sequence shown here is derived from an EMBL/GenBank/DDBJ whole genome shotgun (WGS) entry which is preliminary data.</text>
</comment>
<organism evidence="4 5">
    <name type="scientific">Microbacterium aoyamense</name>
    <dbReference type="NCBI Taxonomy" id="344166"/>
    <lineage>
        <taxon>Bacteria</taxon>
        <taxon>Bacillati</taxon>
        <taxon>Actinomycetota</taxon>
        <taxon>Actinomycetes</taxon>
        <taxon>Micrococcales</taxon>
        <taxon>Microbacteriaceae</taxon>
        <taxon>Microbacterium</taxon>
    </lineage>
</organism>
<evidence type="ECO:0000313" key="4">
    <source>
        <dbReference type="EMBL" id="GAA1931854.1"/>
    </source>
</evidence>
<gene>
    <name evidence="4" type="ORF">GCM10009775_24910</name>
</gene>